<accession>A0A6V7Q2F6</accession>
<protein>
    <submittedName>
        <fullName evidence="1">Uncharacterized protein</fullName>
    </submittedName>
</protein>
<reference evidence="1" key="1">
    <citation type="submission" date="2020-07" db="EMBL/GenBank/DDBJ databases">
        <authorList>
            <person name="Lin J."/>
        </authorList>
    </citation>
    <scope>NUCLEOTIDE SEQUENCE</scope>
</reference>
<dbReference type="AlphaFoldDB" id="A0A6V7Q2F6"/>
<gene>
    <name evidence="1" type="ORF">CB5_LOCUS20585</name>
</gene>
<name>A0A6V7Q2F6_ANACO</name>
<dbReference type="EMBL" id="LR862132">
    <property type="protein sequence ID" value="CAD1837374.1"/>
    <property type="molecule type" value="Genomic_DNA"/>
</dbReference>
<proteinExistence type="predicted"/>
<sequence>MGAKRFVDRAPFLERMRVGCCMREASYRCSIIEQGCHVVCRRQGEVSASVRDIGVGGFYGPKEEVEAEITVVVGCGGGTVVARGLMFSERSGEGIELVPMKSS</sequence>
<organism evidence="1">
    <name type="scientific">Ananas comosus var. bracteatus</name>
    <name type="common">red pineapple</name>
    <dbReference type="NCBI Taxonomy" id="296719"/>
    <lineage>
        <taxon>Eukaryota</taxon>
        <taxon>Viridiplantae</taxon>
        <taxon>Streptophyta</taxon>
        <taxon>Embryophyta</taxon>
        <taxon>Tracheophyta</taxon>
        <taxon>Spermatophyta</taxon>
        <taxon>Magnoliopsida</taxon>
        <taxon>Liliopsida</taxon>
        <taxon>Poales</taxon>
        <taxon>Bromeliaceae</taxon>
        <taxon>Bromelioideae</taxon>
        <taxon>Ananas</taxon>
    </lineage>
</organism>
<evidence type="ECO:0000313" key="1">
    <source>
        <dbReference type="EMBL" id="CAD1837374.1"/>
    </source>
</evidence>